<dbReference type="EMBL" id="WNTK01000010">
    <property type="protein sequence ID" value="KAG9476849.1"/>
    <property type="molecule type" value="Genomic_DNA"/>
</dbReference>
<name>A0A8J6EY78_ELECQ</name>
<gene>
    <name evidence="1" type="ORF">GDO78_002309</name>
</gene>
<protein>
    <submittedName>
        <fullName evidence="1">Uncharacterized protein</fullName>
    </submittedName>
</protein>
<accession>A0A8J6EY78</accession>
<dbReference type="Proteomes" id="UP000770717">
    <property type="component" value="Unassembled WGS sequence"/>
</dbReference>
<dbReference type="AlphaFoldDB" id="A0A8J6EY78"/>
<keyword evidence="2" id="KW-1185">Reference proteome</keyword>
<comment type="caution">
    <text evidence="1">The sequence shown here is derived from an EMBL/GenBank/DDBJ whole genome shotgun (WGS) entry which is preliminary data.</text>
</comment>
<reference evidence="1" key="1">
    <citation type="thesis" date="2020" institute="ProQuest LLC" country="789 East Eisenhower Parkway, Ann Arbor, MI, USA">
        <title>Comparative Genomics and Chromosome Evolution.</title>
        <authorList>
            <person name="Mudd A.B."/>
        </authorList>
    </citation>
    <scope>NUCLEOTIDE SEQUENCE</scope>
    <source>
        <strain evidence="1">HN-11 Male</strain>
        <tissue evidence="1">Kidney and liver</tissue>
    </source>
</reference>
<proteinExistence type="predicted"/>
<sequence>MNILKIFSSCVLYIQYTSTMPSSQSSMTHVLAKSAWSRECTMLNSRTADPTYCTLIGLTQKVVEASVAGEVGRREHVGSELRRGNKSKRNTFSI</sequence>
<evidence type="ECO:0000313" key="1">
    <source>
        <dbReference type="EMBL" id="KAG9476849.1"/>
    </source>
</evidence>
<evidence type="ECO:0000313" key="2">
    <source>
        <dbReference type="Proteomes" id="UP000770717"/>
    </source>
</evidence>
<organism evidence="1 2">
    <name type="scientific">Eleutherodactylus coqui</name>
    <name type="common">Puerto Rican coqui</name>
    <dbReference type="NCBI Taxonomy" id="57060"/>
    <lineage>
        <taxon>Eukaryota</taxon>
        <taxon>Metazoa</taxon>
        <taxon>Chordata</taxon>
        <taxon>Craniata</taxon>
        <taxon>Vertebrata</taxon>
        <taxon>Euteleostomi</taxon>
        <taxon>Amphibia</taxon>
        <taxon>Batrachia</taxon>
        <taxon>Anura</taxon>
        <taxon>Neobatrachia</taxon>
        <taxon>Hyloidea</taxon>
        <taxon>Eleutherodactylidae</taxon>
        <taxon>Eleutherodactylinae</taxon>
        <taxon>Eleutherodactylus</taxon>
        <taxon>Eleutherodactylus</taxon>
    </lineage>
</organism>